<feature type="domain" description="RNA ligase" evidence="1">
    <location>
        <begin position="189"/>
        <end position="404"/>
    </location>
</feature>
<dbReference type="Pfam" id="PF09414">
    <property type="entry name" value="RNA_ligase"/>
    <property type="match status" value="1"/>
</dbReference>
<evidence type="ECO:0000259" key="1">
    <source>
        <dbReference type="Pfam" id="PF09414"/>
    </source>
</evidence>
<dbReference type="SUPFAM" id="SSF56091">
    <property type="entry name" value="DNA ligase/mRNA capping enzyme, catalytic domain"/>
    <property type="match status" value="1"/>
</dbReference>
<name>A0AB38CVD3_9MYCO</name>
<dbReference type="Proteomes" id="UP000185210">
    <property type="component" value="Unassembled WGS sequence"/>
</dbReference>
<dbReference type="EMBL" id="FSHM01000002">
    <property type="protein sequence ID" value="SIA51863.1"/>
    <property type="molecule type" value="Genomic_DNA"/>
</dbReference>
<reference evidence="2 3" key="1">
    <citation type="submission" date="2016-11" db="EMBL/GenBank/DDBJ databases">
        <authorList>
            <consortium name="Pathogen Informatics"/>
        </authorList>
    </citation>
    <scope>NUCLEOTIDE SEQUENCE [LARGE SCALE GENOMIC DNA]</scope>
    <source>
        <strain evidence="2 3">104</strain>
    </source>
</reference>
<dbReference type="AlphaFoldDB" id="A0AB38CVD3"/>
<protein>
    <submittedName>
        <fullName evidence="2">RNA ligase</fullName>
    </submittedName>
</protein>
<accession>A0AB38CVD3</accession>
<comment type="caution">
    <text evidence="2">The sequence shown here is derived from an EMBL/GenBank/DDBJ whole genome shotgun (WGS) entry which is preliminary data.</text>
</comment>
<gene>
    <name evidence="2" type="ORF">SAMEA2070301_01292</name>
</gene>
<dbReference type="RefSeq" id="WP_074292798.1">
    <property type="nucleotide sequence ID" value="NZ_FSHJ01000001.1"/>
</dbReference>
<dbReference type="InterPro" id="IPR021122">
    <property type="entry name" value="RNA_ligase_dom_REL/Rnl2"/>
</dbReference>
<organism evidence="2 3">
    <name type="scientific">Mycobacteroides abscessus subsp. abscessus</name>
    <dbReference type="NCBI Taxonomy" id="1185650"/>
    <lineage>
        <taxon>Bacteria</taxon>
        <taxon>Bacillati</taxon>
        <taxon>Actinomycetota</taxon>
        <taxon>Actinomycetes</taxon>
        <taxon>Mycobacteriales</taxon>
        <taxon>Mycobacteriaceae</taxon>
        <taxon>Mycobacteroides</taxon>
        <taxon>Mycobacteroides abscessus</taxon>
    </lineage>
</organism>
<keyword evidence="2" id="KW-0436">Ligase</keyword>
<evidence type="ECO:0000313" key="3">
    <source>
        <dbReference type="Proteomes" id="UP000185210"/>
    </source>
</evidence>
<evidence type="ECO:0000313" key="2">
    <source>
        <dbReference type="EMBL" id="SIA51863.1"/>
    </source>
</evidence>
<dbReference type="GO" id="GO:0016874">
    <property type="term" value="F:ligase activity"/>
    <property type="evidence" value="ECO:0007669"/>
    <property type="project" value="UniProtKB-KW"/>
</dbReference>
<sequence>MKFEVPKNVNYAAVVVRVPEPLRVLGLDNLVAIPMFGYQVLTQKEGTKAGDLRVLFVAETQLSEEYARLNNLHREPTLNDDAGAEAGYLEANRRVKAIRLRKNNSSALLMPLESLAYTGIDVSQLEAGDTFDTLNGHEICRKYEIPGKRAQGAPGQPKIRQRVDQKLFPMHLDTEHLFRNWHVFREPKRVVVTQKLHGTSIRIGRVPAARDKGWLERVVVNKWLRIATPDTAFEDVAGSRRVVKGRSENNNYYDSDIWADYAKRLEGLIPENFIVYGELIGWESEEKPIQKGYTYNLLPGDRELYVYRVATVNGQGVIADLSWEGVEQFCAAIGVKTVPVIHMLDEFAEAEDEPMLTRAYVDAYLDRNLADKYPAALPLSDPLSVDEGICVRVEGQVPRIFKAKSPIFFEHETKMLDKGEEDLEAAA</sequence>
<proteinExistence type="predicted"/>